<keyword evidence="1" id="KW-0227">DNA damage</keyword>
<keyword evidence="2" id="KW-0067">ATP-binding</keyword>
<evidence type="ECO:0000259" key="4">
    <source>
        <dbReference type="Pfam" id="PF12705"/>
    </source>
</evidence>
<feature type="domain" description="PD-(D/E)XK endonuclease-like" evidence="4">
    <location>
        <begin position="104"/>
        <end position="200"/>
    </location>
</feature>
<dbReference type="GO" id="GO:0004386">
    <property type="term" value="F:helicase activity"/>
    <property type="evidence" value="ECO:0007669"/>
    <property type="project" value="UniProtKB-KW"/>
</dbReference>
<keyword evidence="2" id="KW-0547">Nucleotide-binding</keyword>
<dbReference type="Proteomes" id="UP000282574">
    <property type="component" value="Unassembled WGS sequence"/>
</dbReference>
<organism evidence="5 6">
    <name type="scientific">Chroococcidiopsis cubana SAG 39.79</name>
    <dbReference type="NCBI Taxonomy" id="388085"/>
    <lineage>
        <taxon>Bacteria</taxon>
        <taxon>Bacillati</taxon>
        <taxon>Cyanobacteriota</taxon>
        <taxon>Cyanophyceae</taxon>
        <taxon>Chroococcidiopsidales</taxon>
        <taxon>Chroococcidiopsidaceae</taxon>
        <taxon>Chroococcidiopsis</taxon>
    </lineage>
</organism>
<comment type="caution">
    <text evidence="5">The sequence shown here is derived from an EMBL/GenBank/DDBJ whole genome shotgun (WGS) entry which is preliminary data.</text>
</comment>
<gene>
    <name evidence="5" type="ORF">DSM107010_01610</name>
</gene>
<evidence type="ECO:0000256" key="3">
    <source>
        <dbReference type="ARBA" id="ARBA00023204"/>
    </source>
</evidence>
<evidence type="ECO:0000256" key="2">
    <source>
        <dbReference type="ARBA" id="ARBA00022806"/>
    </source>
</evidence>
<reference evidence="5 6" key="1">
    <citation type="journal article" date="2019" name="Genome Biol. Evol.">
        <title>Day and night: Metabolic profiles and evolutionary relationships of six axenic non-marine cyanobacteria.</title>
        <authorList>
            <person name="Will S.E."/>
            <person name="Henke P."/>
            <person name="Boedeker C."/>
            <person name="Huang S."/>
            <person name="Brinkmann H."/>
            <person name="Rohde M."/>
            <person name="Jarek M."/>
            <person name="Friedl T."/>
            <person name="Seufert S."/>
            <person name="Schumacher M."/>
            <person name="Overmann J."/>
            <person name="Neumann-Schaal M."/>
            <person name="Petersen J."/>
        </authorList>
    </citation>
    <scope>NUCLEOTIDE SEQUENCE [LARGE SCALE GENOMIC DNA]</scope>
    <source>
        <strain evidence="5 6">SAG 39.79</strain>
    </source>
</reference>
<name>A0AB37USY8_9CYAN</name>
<keyword evidence="2" id="KW-0347">Helicase</keyword>
<dbReference type="EMBL" id="RSCK01000001">
    <property type="protein sequence ID" value="RUT14615.1"/>
    <property type="molecule type" value="Genomic_DNA"/>
</dbReference>
<evidence type="ECO:0000256" key="1">
    <source>
        <dbReference type="ARBA" id="ARBA00022763"/>
    </source>
</evidence>
<keyword evidence="3" id="KW-0234">DNA repair</keyword>
<proteinExistence type="predicted"/>
<protein>
    <recommendedName>
        <fullName evidence="4">PD-(D/E)XK endonuclease-like domain-containing protein</fullName>
    </recommendedName>
</protein>
<dbReference type="AlphaFoldDB" id="A0AB37USY8"/>
<dbReference type="GO" id="GO:0006281">
    <property type="term" value="P:DNA repair"/>
    <property type="evidence" value="ECO:0007669"/>
    <property type="project" value="UniProtKB-KW"/>
</dbReference>
<evidence type="ECO:0000313" key="5">
    <source>
        <dbReference type="EMBL" id="RUT14615.1"/>
    </source>
</evidence>
<keyword evidence="2" id="KW-0378">Hydrolase</keyword>
<dbReference type="Pfam" id="PF12705">
    <property type="entry name" value="PDDEXK_1"/>
    <property type="match status" value="1"/>
</dbReference>
<keyword evidence="6" id="KW-1185">Reference proteome</keyword>
<dbReference type="InterPro" id="IPR038726">
    <property type="entry name" value="PDDEXK_AddAB-type"/>
</dbReference>
<sequence>MLLLWKMNQIDYKQLEILATDPEKFSEFEPESIYTPGFGERVNILSKQFHLIMQQIGMGLSVEPLLNNSPQLKAWVEKVQPIISTPAIAKSWNVSLQKLINNNLLVAQYDLIIEREERLIAIDWSIQHCPPSYQQLFASWQTQLRLFLLLENSSFSPEQIGISYLLVNSKSAPIYHFGYSRQQHERFKQKLESILLKLTKSEKDVASTTLSEFDDDASELNLKKFLNGELTTQEYIATVPEVEI</sequence>
<accession>A0AB37USY8</accession>
<evidence type="ECO:0000313" key="6">
    <source>
        <dbReference type="Proteomes" id="UP000282574"/>
    </source>
</evidence>